<dbReference type="GeneID" id="36300584"/>
<gene>
    <name evidence="1" type="ORF">SAMN04489809_1476</name>
</gene>
<dbReference type="SUPFAM" id="SSF48613">
    <property type="entry name" value="Heme oxygenase-like"/>
    <property type="match status" value="1"/>
</dbReference>
<accession>A0A1H1QU43</accession>
<dbReference type="EMBL" id="LT629770">
    <property type="protein sequence ID" value="SDS27018.1"/>
    <property type="molecule type" value="Genomic_DNA"/>
</dbReference>
<dbReference type="SMART" id="SM01236">
    <property type="entry name" value="Haem_oxygenase_2"/>
    <property type="match status" value="1"/>
</dbReference>
<name>A0A1H1QU43_9MICO</name>
<sequence length="348" mass="37123">MTVSTLDADTAVAFSPRGPLSGAVLDVLTGRGEDAAALPDLATTAVAESSDVVRDDDIQLALFVLYASSYGSLPQLDASLEWDAGVVTARRVLEDAFEAALRDTVPVPELPEPTVDAVGRALFALAAADTGPSLSRHIARKATREQAEESLILRSVYTLREADPHSWAIPRLTGRPKAALVEIQSDEYGGGRPQRVHAELYARALRAAGLDDTYGAYVDDAPAITLASHNMMSLFGLNRRLVGAIVGHLAAYEMTSSIPCRFYADGLHRLGFADEVAAYFEEHVEADAVHEQIAARDLAGSLAEDRPELLADILFGAAACLTVDGWAGAHTLDAWTEGRSALRERTTA</sequence>
<dbReference type="Pfam" id="PF14518">
    <property type="entry name" value="Haem_oxygenas_2"/>
    <property type="match status" value="1"/>
</dbReference>
<dbReference type="eggNOG" id="ENOG502Z8NQ">
    <property type="taxonomic scope" value="Bacteria"/>
</dbReference>
<proteinExistence type="predicted"/>
<evidence type="ECO:0000313" key="1">
    <source>
        <dbReference type="EMBL" id="SDS27018.1"/>
    </source>
</evidence>
<organism evidence="1 2">
    <name type="scientific">Microbacterium paraoxydans</name>
    <dbReference type="NCBI Taxonomy" id="199592"/>
    <lineage>
        <taxon>Bacteria</taxon>
        <taxon>Bacillati</taxon>
        <taxon>Actinomycetota</taxon>
        <taxon>Actinomycetes</taxon>
        <taxon>Micrococcales</taxon>
        <taxon>Microbacteriaceae</taxon>
        <taxon>Microbacterium</taxon>
    </lineage>
</organism>
<protein>
    <submittedName>
        <fullName evidence="1">Iron-containing redox enzyme</fullName>
    </submittedName>
</protein>
<dbReference type="Gene3D" id="1.20.910.10">
    <property type="entry name" value="Heme oxygenase-like"/>
    <property type="match status" value="1"/>
</dbReference>
<dbReference type="RefSeq" id="WP_157547025.1">
    <property type="nucleotide sequence ID" value="NZ_LT629770.1"/>
</dbReference>
<dbReference type="AlphaFoldDB" id="A0A1H1QU43"/>
<evidence type="ECO:0000313" key="2">
    <source>
        <dbReference type="Proteomes" id="UP000182126"/>
    </source>
</evidence>
<reference evidence="1 2" key="1">
    <citation type="submission" date="2016-10" db="EMBL/GenBank/DDBJ databases">
        <authorList>
            <person name="de Groot N.N."/>
        </authorList>
    </citation>
    <scope>NUCLEOTIDE SEQUENCE [LARGE SCALE GENOMIC DNA]</scope>
    <source>
        <strain evidence="1 2">DSM 15019</strain>
    </source>
</reference>
<dbReference type="Proteomes" id="UP000182126">
    <property type="component" value="Chromosome I"/>
</dbReference>
<dbReference type="InterPro" id="IPR016084">
    <property type="entry name" value="Haem_Oase-like_multi-hlx"/>
</dbReference>